<organism evidence="1 2">
    <name type="scientific">Solanum verrucosum</name>
    <dbReference type="NCBI Taxonomy" id="315347"/>
    <lineage>
        <taxon>Eukaryota</taxon>
        <taxon>Viridiplantae</taxon>
        <taxon>Streptophyta</taxon>
        <taxon>Embryophyta</taxon>
        <taxon>Tracheophyta</taxon>
        <taxon>Spermatophyta</taxon>
        <taxon>Magnoliopsida</taxon>
        <taxon>eudicotyledons</taxon>
        <taxon>Gunneridae</taxon>
        <taxon>Pentapetalae</taxon>
        <taxon>asterids</taxon>
        <taxon>lamiids</taxon>
        <taxon>Solanales</taxon>
        <taxon>Solanaceae</taxon>
        <taxon>Solanoideae</taxon>
        <taxon>Solaneae</taxon>
        <taxon>Solanum</taxon>
    </lineage>
</organism>
<dbReference type="InterPro" id="IPR043502">
    <property type="entry name" value="DNA/RNA_pol_sf"/>
</dbReference>
<evidence type="ECO:0000313" key="1">
    <source>
        <dbReference type="EMBL" id="WMV36768.1"/>
    </source>
</evidence>
<dbReference type="PANTHER" id="PTHR11439">
    <property type="entry name" value="GAG-POL-RELATED RETROTRANSPOSON"/>
    <property type="match status" value="1"/>
</dbReference>
<dbReference type="AlphaFoldDB" id="A0AAF0R9X8"/>
<evidence type="ECO:0000313" key="2">
    <source>
        <dbReference type="Proteomes" id="UP001234989"/>
    </source>
</evidence>
<dbReference type="CDD" id="cd09272">
    <property type="entry name" value="RNase_HI_RT_Ty1"/>
    <property type="match status" value="1"/>
</dbReference>
<proteinExistence type="predicted"/>
<gene>
    <name evidence="1" type="ORF">MTR67_030153</name>
</gene>
<reference evidence="1" key="1">
    <citation type="submission" date="2023-08" db="EMBL/GenBank/DDBJ databases">
        <title>A de novo genome assembly of Solanum verrucosum Schlechtendal, a Mexican diploid species geographically isolated from the other diploid A-genome species in potato relatives.</title>
        <authorList>
            <person name="Hosaka K."/>
        </authorList>
    </citation>
    <scope>NUCLEOTIDE SEQUENCE</scope>
    <source>
        <tissue evidence="1">Young leaves</tissue>
    </source>
</reference>
<protein>
    <submittedName>
        <fullName evidence="1">Uncharacterized protein</fullName>
    </submittedName>
</protein>
<dbReference type="EMBL" id="CP133618">
    <property type="protein sequence ID" value="WMV36768.1"/>
    <property type="molecule type" value="Genomic_DNA"/>
</dbReference>
<name>A0AAF0R9X8_SOLVR</name>
<accession>A0AAF0R9X8</accession>
<dbReference type="Proteomes" id="UP001234989">
    <property type="component" value="Chromosome 7"/>
</dbReference>
<dbReference type="PANTHER" id="PTHR11439:SF484">
    <property type="entry name" value="REVERSE TRANSCRIPTASE TY1_COPIA-TYPE DOMAIN-CONTAINING PROTEIN"/>
    <property type="match status" value="1"/>
</dbReference>
<sequence>MTSPISHWDAVVCILQYIKSVSSKGLLFEDQGYKHIIGYTDVNWAGSPLDRRITFEYCVLVEGNLVSWKSKKQSVVARSSTEAEYRAMVVATRELVWIKQLLRELKVEEIDRMELVCDNLTHLHLASNPIFHERTKHVEIDCHFVKER</sequence>
<keyword evidence="2" id="KW-1185">Reference proteome</keyword>
<dbReference type="SUPFAM" id="SSF56672">
    <property type="entry name" value="DNA/RNA polymerases"/>
    <property type="match status" value="1"/>
</dbReference>